<comment type="similarity">
    <text evidence="1 8">Belongs to the mandelate racemase/muconate lactonizing enzyme family.</text>
</comment>
<dbReference type="RefSeq" id="WP_044526277.1">
    <property type="nucleotide sequence ID" value="NZ_CP009440.1"/>
</dbReference>
<feature type="active site" description="Proton acceptor; specific for (S)-substrate epimerization" evidence="5">
    <location>
        <position position="268"/>
    </location>
</feature>
<protein>
    <recommendedName>
        <fullName evidence="8">Dipeptide epimerase</fullName>
        <ecNumber evidence="8">5.1.1.-</ecNumber>
    </recommendedName>
</protein>
<dbReference type="InterPro" id="IPR029017">
    <property type="entry name" value="Enolase-like_N"/>
</dbReference>
<dbReference type="GO" id="GO:0046872">
    <property type="term" value="F:metal ion binding"/>
    <property type="evidence" value="ECO:0007669"/>
    <property type="project" value="UniProtKB-KW"/>
</dbReference>
<feature type="binding site" evidence="7">
    <location>
        <position position="219"/>
    </location>
    <ligand>
        <name>Mg(2+)</name>
        <dbReference type="ChEBI" id="CHEBI:18420"/>
    </ligand>
</feature>
<dbReference type="Gene3D" id="3.30.390.10">
    <property type="entry name" value="Enolase-like, N-terminal domain"/>
    <property type="match status" value="1"/>
</dbReference>
<feature type="active site" description="Proton acceptor; specific for (R)-substrate epimerization" evidence="5">
    <location>
        <position position="163"/>
    </location>
</feature>
<sequence length="356" mass="39046">MSKIIDIKTSIIKIPLKRTFITAVRSTNHIDSLAVALTLDNGVNGYGVAPATTAITGDTLQGMQYIISEIFAPMILGSDLSDYKQTLELAFKKVMFNSAAKMAIDLAYHDLLAKEQNISVAKLLGAKNSIIETDVSISCGSIAETIQNIQNGVEANFTAIKVKTGADFNRDIQLLKALDNEFSKNIKFRFDANQGWNLAQTKQFIEEINKYSLNVEIIEQPVKYYDIKAMAEITKFSNIPVVADESVFDAKDAERVIDEQACNMINIKLAKTGGILEAQKIKKLADIAGISCMVGCMMESPAGILATASFALAEDITVADLDPLDWVAKDLYSDYITFNEPNIILKDNLKGFGFNL</sequence>
<dbReference type="Proteomes" id="UP000031830">
    <property type="component" value="Chromosome"/>
</dbReference>
<proteinExistence type="inferred from homology"/>
<feature type="binding site" evidence="7">
    <location>
        <position position="244"/>
    </location>
    <ligand>
        <name>Mg(2+)</name>
        <dbReference type="ChEBI" id="CHEBI:18420"/>
    </ligand>
</feature>
<dbReference type="GO" id="GO:0016855">
    <property type="term" value="F:racemase and epimerase activity, acting on amino acids and derivatives"/>
    <property type="evidence" value="ECO:0007669"/>
    <property type="project" value="UniProtKB-UniRule"/>
</dbReference>
<feature type="binding site" evidence="7">
    <location>
        <position position="191"/>
    </location>
    <ligand>
        <name>Mg(2+)</name>
        <dbReference type="ChEBI" id="CHEBI:18420"/>
    </ligand>
</feature>
<dbReference type="SUPFAM" id="SSF54826">
    <property type="entry name" value="Enolase N-terminal domain-like"/>
    <property type="match status" value="1"/>
</dbReference>
<evidence type="ECO:0000256" key="6">
    <source>
        <dbReference type="PIRSR" id="PIRSR634603-2"/>
    </source>
</evidence>
<evidence type="ECO:0000313" key="11">
    <source>
        <dbReference type="Proteomes" id="UP000031830"/>
    </source>
</evidence>
<name>A0A0B6D3A1_9GAMM</name>
<dbReference type="InterPro" id="IPR013341">
    <property type="entry name" value="Mandelate_racemase_N_dom"/>
</dbReference>
<dbReference type="GO" id="GO:0006518">
    <property type="term" value="P:peptide metabolic process"/>
    <property type="evidence" value="ECO:0007669"/>
    <property type="project" value="UniProtKB-ARBA"/>
</dbReference>
<accession>A0A0B6D3A1</accession>
<dbReference type="FunFam" id="3.30.390.10:FF:000009">
    <property type="entry name" value="Hydrophobic dipeptide epimerase"/>
    <property type="match status" value="1"/>
</dbReference>
<evidence type="ECO:0000256" key="8">
    <source>
        <dbReference type="RuleBase" id="RU366006"/>
    </source>
</evidence>
<dbReference type="PANTHER" id="PTHR48073:SF2">
    <property type="entry name" value="O-SUCCINYLBENZOATE SYNTHASE"/>
    <property type="match status" value="1"/>
</dbReference>
<evidence type="ECO:0000256" key="7">
    <source>
        <dbReference type="PIRSR" id="PIRSR634603-3"/>
    </source>
</evidence>
<feature type="domain" description="Mandelate racemase/muconate lactonizing enzyme C-terminal" evidence="9">
    <location>
        <begin position="142"/>
        <end position="240"/>
    </location>
</feature>
<keyword evidence="3 7" id="KW-0460">Magnesium</keyword>
<dbReference type="EC" id="5.1.1.-" evidence="8"/>
<feature type="binding site" evidence="6">
    <location>
        <position position="298"/>
    </location>
    <ligand>
        <name>substrate</name>
    </ligand>
</feature>
<dbReference type="SFLD" id="SFLDG00180">
    <property type="entry name" value="muconate_cycloisomerase"/>
    <property type="match status" value="1"/>
</dbReference>
<dbReference type="Pfam" id="PF13378">
    <property type="entry name" value="MR_MLE_C"/>
    <property type="match status" value="1"/>
</dbReference>
<keyword evidence="4 8" id="KW-0413">Isomerase</keyword>
<dbReference type="InterPro" id="IPR013342">
    <property type="entry name" value="Mandelate_racemase_C"/>
</dbReference>
<feature type="binding site" evidence="6">
    <location>
        <position position="25"/>
    </location>
    <ligand>
        <name>substrate</name>
    </ligand>
</feature>
<evidence type="ECO:0000256" key="4">
    <source>
        <dbReference type="ARBA" id="ARBA00023235"/>
    </source>
</evidence>
<feature type="binding site" evidence="6">
    <location>
        <position position="161"/>
    </location>
    <ligand>
        <name>substrate</name>
    </ligand>
</feature>
<dbReference type="KEGG" id="fpz:LA55_1138"/>
<evidence type="ECO:0000256" key="5">
    <source>
        <dbReference type="PIRSR" id="PIRSR634603-1"/>
    </source>
</evidence>
<dbReference type="OrthoDB" id="9782675at2"/>
<feature type="binding site" evidence="6">
    <location>
        <position position="320"/>
    </location>
    <ligand>
        <name>substrate</name>
    </ligand>
</feature>
<dbReference type="AlphaFoldDB" id="A0A0B6D3A1"/>
<comment type="cofactor">
    <cofactor evidence="7 8">
        <name>Mg(2+)</name>
        <dbReference type="ChEBI" id="CHEBI:18420"/>
    </cofactor>
    <text evidence="7 8">Binds 1 Mg(2+) ion per subunit.</text>
</comment>
<evidence type="ECO:0000256" key="3">
    <source>
        <dbReference type="ARBA" id="ARBA00022842"/>
    </source>
</evidence>
<evidence type="ECO:0000313" key="10">
    <source>
        <dbReference type="EMBL" id="AJI52792.1"/>
    </source>
</evidence>
<dbReference type="STRING" id="28110.KU46_1652"/>
<evidence type="ECO:0000259" key="9">
    <source>
        <dbReference type="SMART" id="SM00922"/>
    </source>
</evidence>
<dbReference type="SUPFAM" id="SSF51604">
    <property type="entry name" value="Enolase C-terminal domain-like"/>
    <property type="match status" value="1"/>
</dbReference>
<organism evidence="10 11">
    <name type="scientific">Francisella philomiragia</name>
    <dbReference type="NCBI Taxonomy" id="28110"/>
    <lineage>
        <taxon>Bacteria</taxon>
        <taxon>Pseudomonadati</taxon>
        <taxon>Pseudomonadota</taxon>
        <taxon>Gammaproteobacteria</taxon>
        <taxon>Thiotrichales</taxon>
        <taxon>Francisellaceae</taxon>
        <taxon>Francisella</taxon>
    </lineage>
</organism>
<keyword evidence="2 7" id="KW-0479">Metal-binding</keyword>
<feature type="binding site" evidence="6">
    <location>
        <position position="136"/>
    </location>
    <ligand>
        <name>substrate</name>
    </ligand>
</feature>
<dbReference type="InterPro" id="IPR029065">
    <property type="entry name" value="Enolase_C-like"/>
</dbReference>
<dbReference type="PANTHER" id="PTHR48073">
    <property type="entry name" value="O-SUCCINYLBENZOATE SYNTHASE-RELATED"/>
    <property type="match status" value="1"/>
</dbReference>
<dbReference type="EMBL" id="CP009440">
    <property type="protein sequence ID" value="AJI52792.1"/>
    <property type="molecule type" value="Genomic_DNA"/>
</dbReference>
<dbReference type="Pfam" id="PF02746">
    <property type="entry name" value="MR_MLE_N"/>
    <property type="match status" value="1"/>
</dbReference>
<dbReference type="InterPro" id="IPR036849">
    <property type="entry name" value="Enolase-like_C_sf"/>
</dbReference>
<feature type="binding site" evidence="6">
    <location>
        <position position="296"/>
    </location>
    <ligand>
        <name>substrate</name>
    </ligand>
</feature>
<dbReference type="InterPro" id="IPR034603">
    <property type="entry name" value="Dipeptide_epimerase"/>
</dbReference>
<evidence type="ECO:0000256" key="2">
    <source>
        <dbReference type="ARBA" id="ARBA00022723"/>
    </source>
</evidence>
<dbReference type="Gene3D" id="3.20.20.120">
    <property type="entry name" value="Enolase-like C-terminal domain"/>
    <property type="match status" value="1"/>
</dbReference>
<reference evidence="10 11" key="1">
    <citation type="journal article" date="2015" name="Genome Announc.">
        <title>Genome sequencing of 18 francisella strains to aid in assay development and testing.</title>
        <authorList>
            <person name="Johnson S.L."/>
            <person name="Daligault H.E."/>
            <person name="Davenport K.W."/>
            <person name="Coyne S.R."/>
            <person name="Frey K.G."/>
            <person name="Koroleva G.I."/>
            <person name="Broomall S.M."/>
            <person name="Bishop-Lilly K.A."/>
            <person name="Bruce D.C."/>
            <person name="Chertkov O."/>
            <person name="Freitas T."/>
            <person name="Jaissle J."/>
            <person name="Ladner J.T."/>
            <person name="Rosenzweig C.N."/>
            <person name="Gibbons H.S."/>
            <person name="Palacios G.F."/>
            <person name="Redden C.L."/>
            <person name="Xu Y."/>
            <person name="Minogue T.D."/>
            <person name="Chain P.S."/>
        </authorList>
    </citation>
    <scope>NUCLEOTIDE SEQUENCE [LARGE SCALE GENOMIC DNA]</scope>
    <source>
        <strain evidence="10 11">GA01-2794</strain>
    </source>
</reference>
<dbReference type="CDD" id="cd03319">
    <property type="entry name" value="L-Ala-DL-Glu_epimerase"/>
    <property type="match status" value="1"/>
</dbReference>
<evidence type="ECO:0000256" key="1">
    <source>
        <dbReference type="ARBA" id="ARBA00008031"/>
    </source>
</evidence>
<dbReference type="SMART" id="SM00922">
    <property type="entry name" value="MR_MLE"/>
    <property type="match status" value="1"/>
</dbReference>
<dbReference type="SFLD" id="SFLDF00009">
    <property type="entry name" value="o-succinylbenzoate_synthase"/>
    <property type="match status" value="1"/>
</dbReference>
<feature type="binding site" evidence="6">
    <location>
        <position position="322"/>
    </location>
    <ligand>
        <name>substrate</name>
    </ligand>
</feature>
<gene>
    <name evidence="10" type="ORF">LA55_1138</name>
</gene>
<dbReference type="SFLD" id="SFLDS00001">
    <property type="entry name" value="Enolase"/>
    <property type="match status" value="1"/>
</dbReference>